<dbReference type="PANTHER" id="PTHR10890:SF27">
    <property type="entry name" value="CYSTEINE--TRNA LIGASE, MITOCHONDRIAL-RELATED"/>
    <property type="match status" value="1"/>
</dbReference>
<dbReference type="NCBIfam" id="TIGR00435">
    <property type="entry name" value="cysS"/>
    <property type="match status" value="1"/>
</dbReference>
<gene>
    <name evidence="14" type="ORF">FisN_1Hh394</name>
</gene>
<reference evidence="14 15" key="1">
    <citation type="journal article" date="2015" name="Plant Cell">
        <title>Oil accumulation by the oleaginous diatom Fistulifera solaris as revealed by the genome and transcriptome.</title>
        <authorList>
            <person name="Tanaka T."/>
            <person name="Maeda Y."/>
            <person name="Veluchamy A."/>
            <person name="Tanaka M."/>
            <person name="Abida H."/>
            <person name="Marechal E."/>
            <person name="Bowler C."/>
            <person name="Muto M."/>
            <person name="Sunaga Y."/>
            <person name="Tanaka M."/>
            <person name="Yoshino T."/>
            <person name="Taniguchi T."/>
            <person name="Fukuda Y."/>
            <person name="Nemoto M."/>
            <person name="Matsumoto M."/>
            <person name="Wong P.S."/>
            <person name="Aburatani S."/>
            <person name="Fujibuchi W."/>
        </authorList>
    </citation>
    <scope>NUCLEOTIDE SEQUENCE [LARGE SCALE GENOMIC DNA]</scope>
    <source>
        <strain evidence="14 15">JPCC DA0580</strain>
    </source>
</reference>
<dbReference type="Pfam" id="PF01406">
    <property type="entry name" value="tRNA-synt_1e"/>
    <property type="match status" value="1"/>
</dbReference>
<dbReference type="HAMAP" id="MF_00041">
    <property type="entry name" value="Cys_tRNA_synth"/>
    <property type="match status" value="1"/>
</dbReference>
<dbReference type="Proteomes" id="UP000198406">
    <property type="component" value="Unassembled WGS sequence"/>
</dbReference>
<keyword evidence="10 14" id="KW-0030">Aminoacyl-tRNA synthetase</keyword>
<keyword evidence="12" id="KW-0175">Coiled coil</keyword>
<dbReference type="GO" id="GO:0006423">
    <property type="term" value="P:cysteinyl-tRNA aminoacylation"/>
    <property type="evidence" value="ECO:0007669"/>
    <property type="project" value="InterPro"/>
</dbReference>
<evidence type="ECO:0000313" key="14">
    <source>
        <dbReference type="EMBL" id="GAX25439.1"/>
    </source>
</evidence>
<feature type="domain" description="tRNA synthetases class I catalytic" evidence="13">
    <location>
        <begin position="56"/>
        <end position="373"/>
    </location>
</feature>
<sequence length="657" mass="74221">MPGASWRRLMPVLSKRHALPPLNESLSMFFSASPREALKLYNSLTGKLESLPIGDSVACYTCGPTVYAPAHLGHARNYVLMDIFRRVWESTGARPVFVLNITDVDDKIIAAAAQNSESPVELARRYEEAFWRDLDALNCLRPTIVTRVTEHVESAIIPYIERLVDQNMAYLVPGEGIYFDVRAFDNVMQRLNSRYGKLAPSVQAKDFVLENQRKKSTTGESKKDPRDFALWKFKKPDENFHWASSWGEGRPGWHIECSAMIESVSSALNVPFCVHAGGIDLQFPHHTNEIAQAEAYHMRGHWIEHWLHIGHLHIDGLKMSKSLKNFITIEHLLSDHPSSKISSPADDFRLWCLSTSSYRSPVTYSQERIEQAKQKRFELVRFLIDAEAWLRHSVTERKKWTADDVSLFQFVQTKNAQGRDSLLNDLGGALYVECMLDIAHEGSRYLSECSPERTPHEPLTVAVSTLRAMMSLVGFSDSTTKAGQHTTMNESSSIVGGESALLDELAQFRTTVRSLAMKSMKVDLNNVKQNLSALLQSCDDLRDRTLPSMGIALIDEKVEEEESKVGETVPKLWQFCVPTSNLPQEQNTPFQQPLSSDELKAIPLQDFFKAGQYAGQFADFDETGFPTKNKDGSDVSSRLRKKLSKKLEKHASRLRKI</sequence>
<keyword evidence="8" id="KW-0067">ATP-binding</keyword>
<dbReference type="GO" id="GO:0004817">
    <property type="term" value="F:cysteine-tRNA ligase activity"/>
    <property type="evidence" value="ECO:0007669"/>
    <property type="project" value="UniProtKB-EC"/>
</dbReference>
<organism evidence="14 15">
    <name type="scientific">Fistulifera solaris</name>
    <name type="common">Oleaginous diatom</name>
    <dbReference type="NCBI Taxonomy" id="1519565"/>
    <lineage>
        <taxon>Eukaryota</taxon>
        <taxon>Sar</taxon>
        <taxon>Stramenopiles</taxon>
        <taxon>Ochrophyta</taxon>
        <taxon>Bacillariophyta</taxon>
        <taxon>Bacillariophyceae</taxon>
        <taxon>Bacillariophycidae</taxon>
        <taxon>Naviculales</taxon>
        <taxon>Naviculaceae</taxon>
        <taxon>Fistulifera</taxon>
    </lineage>
</organism>
<dbReference type="PANTHER" id="PTHR10890">
    <property type="entry name" value="CYSTEINYL-TRNA SYNTHETASE"/>
    <property type="match status" value="1"/>
</dbReference>
<comment type="similarity">
    <text evidence="2">Belongs to the class-I aminoacyl-tRNA synthetase family.</text>
</comment>
<dbReference type="InterPro" id="IPR014729">
    <property type="entry name" value="Rossmann-like_a/b/a_fold"/>
</dbReference>
<evidence type="ECO:0000259" key="13">
    <source>
        <dbReference type="Pfam" id="PF01406"/>
    </source>
</evidence>
<dbReference type="Gene3D" id="3.40.50.620">
    <property type="entry name" value="HUPs"/>
    <property type="match status" value="1"/>
</dbReference>
<dbReference type="SMR" id="A0A1Z5KGQ2"/>
<keyword evidence="5" id="KW-0479">Metal-binding</keyword>
<dbReference type="PRINTS" id="PR00983">
    <property type="entry name" value="TRNASYNTHCYS"/>
</dbReference>
<keyword evidence="7" id="KW-0862">Zinc</keyword>
<name>A0A1Z5KGQ2_FISSO</name>
<keyword evidence="15" id="KW-1185">Reference proteome</keyword>
<dbReference type="AlphaFoldDB" id="A0A1Z5KGQ2"/>
<dbReference type="InterPro" id="IPR032678">
    <property type="entry name" value="tRNA-synt_1_cat_dom"/>
</dbReference>
<evidence type="ECO:0000256" key="6">
    <source>
        <dbReference type="ARBA" id="ARBA00022741"/>
    </source>
</evidence>
<proteinExistence type="inferred from homology"/>
<dbReference type="InterPro" id="IPR024909">
    <property type="entry name" value="Cys-tRNA/MSH_ligase"/>
</dbReference>
<comment type="cofactor">
    <cofactor evidence="1">
        <name>Zn(2+)</name>
        <dbReference type="ChEBI" id="CHEBI:29105"/>
    </cofactor>
</comment>
<evidence type="ECO:0000256" key="7">
    <source>
        <dbReference type="ARBA" id="ARBA00022833"/>
    </source>
</evidence>
<evidence type="ECO:0000256" key="1">
    <source>
        <dbReference type="ARBA" id="ARBA00001947"/>
    </source>
</evidence>
<dbReference type="GO" id="GO:0005524">
    <property type="term" value="F:ATP binding"/>
    <property type="evidence" value="ECO:0007669"/>
    <property type="project" value="UniProtKB-KW"/>
</dbReference>
<dbReference type="GO" id="GO:0005737">
    <property type="term" value="C:cytoplasm"/>
    <property type="evidence" value="ECO:0007669"/>
    <property type="project" value="TreeGrafter"/>
</dbReference>
<dbReference type="SUPFAM" id="SSF52374">
    <property type="entry name" value="Nucleotidylyl transferase"/>
    <property type="match status" value="1"/>
</dbReference>
<accession>A0A1Z5KGQ2</accession>
<evidence type="ECO:0000256" key="10">
    <source>
        <dbReference type="ARBA" id="ARBA00023146"/>
    </source>
</evidence>
<evidence type="ECO:0000256" key="2">
    <source>
        <dbReference type="ARBA" id="ARBA00005594"/>
    </source>
</evidence>
<evidence type="ECO:0000256" key="12">
    <source>
        <dbReference type="SAM" id="Coils"/>
    </source>
</evidence>
<keyword evidence="4 14" id="KW-0436">Ligase</keyword>
<evidence type="ECO:0000256" key="11">
    <source>
        <dbReference type="ARBA" id="ARBA00031499"/>
    </source>
</evidence>
<keyword evidence="9" id="KW-0648">Protein biosynthesis</keyword>
<keyword evidence="6" id="KW-0547">Nucleotide-binding</keyword>
<dbReference type="InParanoid" id="A0A1Z5KGQ2"/>
<comment type="caution">
    <text evidence="14">The sequence shown here is derived from an EMBL/GenBank/DDBJ whole genome shotgun (WGS) entry which is preliminary data.</text>
</comment>
<feature type="coiled-coil region" evidence="12">
    <location>
        <begin position="517"/>
        <end position="544"/>
    </location>
</feature>
<evidence type="ECO:0000256" key="5">
    <source>
        <dbReference type="ARBA" id="ARBA00022723"/>
    </source>
</evidence>
<dbReference type="InterPro" id="IPR015803">
    <property type="entry name" value="Cys-tRNA-ligase"/>
</dbReference>
<dbReference type="GO" id="GO:0046872">
    <property type="term" value="F:metal ion binding"/>
    <property type="evidence" value="ECO:0007669"/>
    <property type="project" value="UniProtKB-KW"/>
</dbReference>
<dbReference type="OrthoDB" id="438179at2759"/>
<evidence type="ECO:0000313" key="15">
    <source>
        <dbReference type="Proteomes" id="UP000198406"/>
    </source>
</evidence>
<dbReference type="CDD" id="cd00672">
    <property type="entry name" value="CysRS_core"/>
    <property type="match status" value="1"/>
</dbReference>
<evidence type="ECO:0000256" key="3">
    <source>
        <dbReference type="ARBA" id="ARBA00012832"/>
    </source>
</evidence>
<evidence type="ECO:0000256" key="8">
    <source>
        <dbReference type="ARBA" id="ARBA00022840"/>
    </source>
</evidence>
<dbReference type="EMBL" id="BDSP01000224">
    <property type="protein sequence ID" value="GAX25439.1"/>
    <property type="molecule type" value="Genomic_DNA"/>
</dbReference>
<evidence type="ECO:0000256" key="4">
    <source>
        <dbReference type="ARBA" id="ARBA00022598"/>
    </source>
</evidence>
<dbReference type="EC" id="6.1.1.16" evidence="3"/>
<protein>
    <recommendedName>
        <fullName evidence="3">cysteine--tRNA ligase</fullName>
        <ecNumber evidence="3">6.1.1.16</ecNumber>
    </recommendedName>
    <alternativeName>
        <fullName evidence="11">Cysteinyl-tRNA synthetase</fullName>
    </alternativeName>
</protein>
<evidence type="ECO:0000256" key="9">
    <source>
        <dbReference type="ARBA" id="ARBA00022917"/>
    </source>
</evidence>